<evidence type="ECO:0000313" key="7">
    <source>
        <dbReference type="Proteomes" id="UP000324897"/>
    </source>
</evidence>
<comment type="caution">
    <text evidence="6">The sequence shown here is derived from an EMBL/GenBank/DDBJ whole genome shotgun (WGS) entry which is preliminary data.</text>
</comment>
<dbReference type="GO" id="GO:0007129">
    <property type="term" value="P:homologous chromosome pairing at meiosis"/>
    <property type="evidence" value="ECO:0007669"/>
    <property type="project" value="TreeGrafter"/>
</dbReference>
<organism evidence="6 7">
    <name type="scientific">Eragrostis curvula</name>
    <name type="common">weeping love grass</name>
    <dbReference type="NCBI Taxonomy" id="38414"/>
    <lineage>
        <taxon>Eukaryota</taxon>
        <taxon>Viridiplantae</taxon>
        <taxon>Streptophyta</taxon>
        <taxon>Embryophyta</taxon>
        <taxon>Tracheophyta</taxon>
        <taxon>Spermatophyta</taxon>
        <taxon>Magnoliopsida</taxon>
        <taxon>Liliopsida</taxon>
        <taxon>Poales</taxon>
        <taxon>Poaceae</taxon>
        <taxon>PACMAD clade</taxon>
        <taxon>Chloridoideae</taxon>
        <taxon>Eragrostideae</taxon>
        <taxon>Eragrostidinae</taxon>
        <taxon>Eragrostis</taxon>
    </lineage>
</organism>
<name>A0A5J9W118_9POAL</name>
<evidence type="ECO:0000256" key="5">
    <source>
        <dbReference type="ARBA" id="ARBA00093456"/>
    </source>
</evidence>
<dbReference type="PANTHER" id="PTHR32086:SF0">
    <property type="entry name" value="FANCONI ANEMIA GROUP D2 PROTEIN"/>
    <property type="match status" value="1"/>
</dbReference>
<keyword evidence="4" id="KW-0539">Nucleus</keyword>
<evidence type="ECO:0000256" key="1">
    <source>
        <dbReference type="ARBA" id="ARBA00004123"/>
    </source>
</evidence>
<dbReference type="InterPro" id="IPR029448">
    <property type="entry name" value="FANCD2"/>
</dbReference>
<keyword evidence="7" id="KW-1185">Reference proteome</keyword>
<protein>
    <submittedName>
        <fullName evidence="6">Uncharacterized protein</fullName>
    </submittedName>
</protein>
<gene>
    <name evidence="6" type="ORF">EJB05_15128</name>
</gene>
<evidence type="ECO:0000256" key="3">
    <source>
        <dbReference type="ARBA" id="ARBA00022843"/>
    </source>
</evidence>
<evidence type="ECO:0000256" key="4">
    <source>
        <dbReference type="ARBA" id="ARBA00023242"/>
    </source>
</evidence>
<dbReference type="GO" id="GO:0005634">
    <property type="term" value="C:nucleus"/>
    <property type="evidence" value="ECO:0007669"/>
    <property type="project" value="UniProtKB-SubCell"/>
</dbReference>
<sequence length="171" mass="19072">MLTPSWRSSWRCSVALPHLRKEIIFLLPEILGDQSHAAVVSAPEKLLQEDSEVVAAVFDAFSDLNLYGCCRSSDYCDIVHPNNCCGPNTTFTQMFCEAFLKELKSVDDPRDHKAIIDSLRDGDIEMGMHDADASGNLKDFFEKGAVKTANEESKAVTKAMKAIKQRMEKVK</sequence>
<keyword evidence="2" id="KW-1017">Isopeptide bond</keyword>
<comment type="similarity">
    <text evidence="5">Belongs to the Fanconi anemia protein FANCD2 family.</text>
</comment>
<dbReference type="Gramene" id="TVU41596">
    <property type="protein sequence ID" value="TVU41596"/>
    <property type="gene ID" value="EJB05_15128"/>
</dbReference>
<dbReference type="Proteomes" id="UP000324897">
    <property type="component" value="Chromosome 4"/>
</dbReference>
<evidence type="ECO:0000313" key="6">
    <source>
        <dbReference type="EMBL" id="TVU41596.1"/>
    </source>
</evidence>
<dbReference type="EMBL" id="RWGY01000007">
    <property type="protein sequence ID" value="TVU41596.1"/>
    <property type="molecule type" value="Genomic_DNA"/>
</dbReference>
<comment type="subcellular location">
    <subcellularLocation>
        <location evidence="1">Nucleus</location>
    </subcellularLocation>
</comment>
<keyword evidence="3" id="KW-0832">Ubl conjugation</keyword>
<reference evidence="6 7" key="1">
    <citation type="journal article" date="2019" name="Sci. Rep.">
        <title>A high-quality genome of Eragrostis curvula grass provides insights into Poaceae evolution and supports new strategies to enhance forage quality.</title>
        <authorList>
            <person name="Carballo J."/>
            <person name="Santos B.A.C.M."/>
            <person name="Zappacosta D."/>
            <person name="Garbus I."/>
            <person name="Selva J.P."/>
            <person name="Gallo C.A."/>
            <person name="Diaz A."/>
            <person name="Albertini E."/>
            <person name="Caccamo M."/>
            <person name="Echenique V."/>
        </authorList>
    </citation>
    <scope>NUCLEOTIDE SEQUENCE [LARGE SCALE GENOMIC DNA]</scope>
    <source>
        <strain evidence="7">cv. Victoria</strain>
        <tissue evidence="6">Leaf</tissue>
    </source>
</reference>
<dbReference type="GO" id="GO:0031573">
    <property type="term" value="P:mitotic intra-S DNA damage checkpoint signaling"/>
    <property type="evidence" value="ECO:0007669"/>
    <property type="project" value="TreeGrafter"/>
</dbReference>
<feature type="non-terminal residue" evidence="6">
    <location>
        <position position="1"/>
    </location>
</feature>
<evidence type="ECO:0000256" key="2">
    <source>
        <dbReference type="ARBA" id="ARBA00022499"/>
    </source>
</evidence>
<dbReference type="GO" id="GO:0070182">
    <property type="term" value="F:DNA polymerase binding"/>
    <property type="evidence" value="ECO:0007669"/>
    <property type="project" value="TreeGrafter"/>
</dbReference>
<dbReference type="PANTHER" id="PTHR32086">
    <property type="entry name" value="FANCONI ANEMIA GROUP D2 PROTEIN"/>
    <property type="match status" value="1"/>
</dbReference>
<dbReference type="AlphaFoldDB" id="A0A5J9W118"/>
<proteinExistence type="inferred from homology"/>
<dbReference type="GO" id="GO:0036297">
    <property type="term" value="P:interstrand cross-link repair"/>
    <property type="evidence" value="ECO:0007669"/>
    <property type="project" value="TreeGrafter"/>
</dbReference>
<accession>A0A5J9W118</accession>
<dbReference type="GO" id="GO:0000793">
    <property type="term" value="C:condensed chromosome"/>
    <property type="evidence" value="ECO:0007669"/>
    <property type="project" value="TreeGrafter"/>
</dbReference>
<dbReference type="GO" id="GO:1990918">
    <property type="term" value="P:double-strand break repair involved in meiotic recombination"/>
    <property type="evidence" value="ECO:0007669"/>
    <property type="project" value="TreeGrafter"/>
</dbReference>